<evidence type="ECO:0000313" key="5">
    <source>
        <dbReference type="Proteomes" id="UP001596303"/>
    </source>
</evidence>
<name>A0ABW1SB59_9PROT</name>
<evidence type="ECO:0000313" key="4">
    <source>
        <dbReference type="EMBL" id="MFC6198669.1"/>
    </source>
</evidence>
<proteinExistence type="predicted"/>
<feature type="signal peptide" evidence="3">
    <location>
        <begin position="1"/>
        <end position="23"/>
    </location>
</feature>
<dbReference type="EMBL" id="JBHSSW010000012">
    <property type="protein sequence ID" value="MFC6198669.1"/>
    <property type="molecule type" value="Genomic_DNA"/>
</dbReference>
<keyword evidence="5" id="KW-1185">Reference proteome</keyword>
<protein>
    <submittedName>
        <fullName evidence="4">Uncharacterized protein</fullName>
    </submittedName>
</protein>
<evidence type="ECO:0000256" key="1">
    <source>
        <dbReference type="SAM" id="Coils"/>
    </source>
</evidence>
<reference evidence="5" key="1">
    <citation type="journal article" date="2019" name="Int. J. Syst. Evol. Microbiol.">
        <title>The Global Catalogue of Microorganisms (GCM) 10K type strain sequencing project: providing services to taxonomists for standard genome sequencing and annotation.</title>
        <authorList>
            <consortium name="The Broad Institute Genomics Platform"/>
            <consortium name="The Broad Institute Genome Sequencing Center for Infectious Disease"/>
            <person name="Wu L."/>
            <person name="Ma J."/>
        </authorList>
    </citation>
    <scope>NUCLEOTIDE SEQUENCE [LARGE SCALE GENOMIC DNA]</scope>
    <source>
        <strain evidence="5">CGMCC-1.15741</strain>
    </source>
</reference>
<dbReference type="RefSeq" id="WP_377379074.1">
    <property type="nucleotide sequence ID" value="NZ_JBHSSW010000012.1"/>
</dbReference>
<feature type="compositionally biased region" description="Basic and acidic residues" evidence="2">
    <location>
        <begin position="480"/>
        <end position="490"/>
    </location>
</feature>
<feature type="chain" id="PRO_5046086070" evidence="3">
    <location>
        <begin position="24"/>
        <end position="521"/>
    </location>
</feature>
<organism evidence="4 5">
    <name type="scientific">Ponticaulis profundi</name>
    <dbReference type="NCBI Taxonomy" id="2665222"/>
    <lineage>
        <taxon>Bacteria</taxon>
        <taxon>Pseudomonadati</taxon>
        <taxon>Pseudomonadota</taxon>
        <taxon>Alphaproteobacteria</taxon>
        <taxon>Hyphomonadales</taxon>
        <taxon>Hyphomonadaceae</taxon>
        <taxon>Ponticaulis</taxon>
    </lineage>
</organism>
<feature type="coiled-coil region" evidence="1">
    <location>
        <begin position="230"/>
        <end position="257"/>
    </location>
</feature>
<comment type="caution">
    <text evidence="4">The sequence shown here is derived from an EMBL/GenBank/DDBJ whole genome shotgun (WGS) entry which is preliminary data.</text>
</comment>
<evidence type="ECO:0000256" key="3">
    <source>
        <dbReference type="SAM" id="SignalP"/>
    </source>
</evidence>
<evidence type="ECO:0000256" key="2">
    <source>
        <dbReference type="SAM" id="MobiDB-lite"/>
    </source>
</evidence>
<gene>
    <name evidence="4" type="ORF">ACFQDM_11285</name>
</gene>
<accession>A0ABW1SB59</accession>
<dbReference type="Proteomes" id="UP001596303">
    <property type="component" value="Unassembled WGS sequence"/>
</dbReference>
<feature type="region of interest" description="Disordered" evidence="2">
    <location>
        <begin position="469"/>
        <end position="510"/>
    </location>
</feature>
<sequence length="521" mass="58276">MRSALVFVWAFLTAVCSPAQAFASETALVRAILRGDVSAAKASIDQINEPSETYPGMPPLFVALTPEVQNRMHPEDHGRLVRLLRRNSHQGYIVSDSYIAHLAAFGPAEEFETYLRYLVHWDEGKRGTKLFDHNFPLTTLQRGQDYYARYGRTGDGCPLLMQTFYAYLAAPENSVQLDEARRKFAFLLEPHRATLTYGADQAGSGSEPEMIDVQLSDDDKKNAMDTLAFLKDLRAQTETAEEKAERLKLEAEDKAREERIAYERINHPESKYYAPIKADINKNCSIGLIANDPSKFMAGLPLHQISRPNLYIELARAGVHPELRRRRDDVIATMRRVERFDQQKFDSALNQFGDWYADRLEEERERLRQKAQARIAEQQRQDAQNRANMRAEQADEFGFGDFLASVVGGYLASSSTSPANSQADAIRRAEAILNRQRAAKARTGSSSGQGSVGSLAIVAGRLEDPCKGSNGENYCPPKTTETRQFSDDYRYGVSGQAPTRGGGPVERTPCPSQFGCAIRND</sequence>
<keyword evidence="3" id="KW-0732">Signal</keyword>
<feature type="coiled-coil region" evidence="1">
    <location>
        <begin position="357"/>
        <end position="386"/>
    </location>
</feature>
<keyword evidence="1" id="KW-0175">Coiled coil</keyword>